<evidence type="ECO:0000256" key="4">
    <source>
        <dbReference type="ARBA" id="ARBA00022525"/>
    </source>
</evidence>
<comment type="caution">
    <text evidence="13">The sequence shown here is derived from an EMBL/GenBank/DDBJ whole genome shotgun (WGS) entry which is preliminary data.</text>
</comment>
<keyword evidence="11" id="KW-0325">Glycoprotein</keyword>
<dbReference type="GO" id="GO:0005576">
    <property type="term" value="C:extracellular region"/>
    <property type="evidence" value="ECO:0007669"/>
    <property type="project" value="UniProtKB-SubCell"/>
</dbReference>
<evidence type="ECO:0000256" key="11">
    <source>
        <dbReference type="ARBA" id="ARBA00023180"/>
    </source>
</evidence>
<dbReference type="AlphaFoldDB" id="A0A8H4LV30"/>
<dbReference type="GO" id="GO:0050660">
    <property type="term" value="F:flavin adenine dinucleotide binding"/>
    <property type="evidence" value="ECO:0007669"/>
    <property type="project" value="InterPro"/>
</dbReference>
<comment type="similarity">
    <text evidence="3">Belongs to the FAD-binding monooxygenase family.</text>
</comment>
<accession>A0A8H4LV30</accession>
<dbReference type="Gene3D" id="3.50.50.60">
    <property type="entry name" value="FAD/NAD(P)-binding domain"/>
    <property type="match status" value="3"/>
</dbReference>
<comment type="subcellular location">
    <subcellularLocation>
        <location evidence="1">Secreted</location>
    </subcellularLocation>
</comment>
<keyword evidence="4" id="KW-0964">Secreted</keyword>
<evidence type="ECO:0000256" key="2">
    <source>
        <dbReference type="ARBA" id="ARBA00005964"/>
    </source>
</evidence>
<organism evidence="13 14">
    <name type="scientific">Ophiocordyceps sinensis</name>
    <dbReference type="NCBI Taxonomy" id="72228"/>
    <lineage>
        <taxon>Eukaryota</taxon>
        <taxon>Fungi</taxon>
        <taxon>Dikarya</taxon>
        <taxon>Ascomycota</taxon>
        <taxon>Pezizomycotina</taxon>
        <taxon>Sordariomycetes</taxon>
        <taxon>Hypocreomycetidae</taxon>
        <taxon>Hypocreales</taxon>
        <taxon>Ophiocordycipitaceae</taxon>
        <taxon>Ophiocordyceps</taxon>
    </lineage>
</organism>
<dbReference type="InterPro" id="IPR019826">
    <property type="entry name" value="Carboxylesterase_B_AS"/>
</dbReference>
<dbReference type="Proteomes" id="UP000557566">
    <property type="component" value="Unassembled WGS sequence"/>
</dbReference>
<dbReference type="SUPFAM" id="SSF53474">
    <property type="entry name" value="alpha/beta-Hydrolases"/>
    <property type="match status" value="1"/>
</dbReference>
<keyword evidence="8" id="KW-0274">FAD</keyword>
<evidence type="ECO:0000256" key="5">
    <source>
        <dbReference type="ARBA" id="ARBA00022630"/>
    </source>
</evidence>
<dbReference type="PANTHER" id="PTHR42877">
    <property type="entry name" value="L-ORNITHINE N(5)-MONOOXYGENASE-RELATED"/>
    <property type="match status" value="1"/>
</dbReference>
<dbReference type="SUPFAM" id="SSF51905">
    <property type="entry name" value="FAD/NAD(P)-binding domain"/>
    <property type="match status" value="1"/>
</dbReference>
<dbReference type="PANTHER" id="PTHR42877:SF10">
    <property type="entry name" value="L-ORNITHINE N(5)-OXYGENASE"/>
    <property type="match status" value="1"/>
</dbReference>
<dbReference type="OrthoDB" id="74360at2759"/>
<evidence type="ECO:0000256" key="9">
    <source>
        <dbReference type="ARBA" id="ARBA00023002"/>
    </source>
</evidence>
<evidence type="ECO:0000256" key="6">
    <source>
        <dbReference type="ARBA" id="ARBA00022729"/>
    </source>
</evidence>
<evidence type="ECO:0000256" key="10">
    <source>
        <dbReference type="ARBA" id="ARBA00023098"/>
    </source>
</evidence>
<dbReference type="Gene3D" id="3.40.50.1820">
    <property type="entry name" value="alpha/beta hydrolase"/>
    <property type="match status" value="1"/>
</dbReference>
<evidence type="ECO:0000256" key="8">
    <source>
        <dbReference type="ARBA" id="ARBA00022827"/>
    </source>
</evidence>
<reference evidence="13 14" key="1">
    <citation type="journal article" date="2020" name="Genome Biol. Evol.">
        <title>A new high-quality draft genome assembly of the Chinese cordyceps Ophiocordyceps sinensis.</title>
        <authorList>
            <person name="Shu R."/>
            <person name="Zhang J."/>
            <person name="Meng Q."/>
            <person name="Zhang H."/>
            <person name="Zhou G."/>
            <person name="Li M."/>
            <person name="Wu P."/>
            <person name="Zhao Y."/>
            <person name="Chen C."/>
            <person name="Qin Q."/>
        </authorList>
    </citation>
    <scope>NUCLEOTIDE SEQUENCE [LARGE SCALE GENOMIC DNA]</scope>
    <source>
        <strain evidence="13 14">IOZ07</strain>
    </source>
</reference>
<proteinExistence type="inferred from homology"/>
<keyword evidence="7" id="KW-0378">Hydrolase</keyword>
<evidence type="ECO:0000256" key="3">
    <source>
        <dbReference type="ARBA" id="ARBA00010139"/>
    </source>
</evidence>
<keyword evidence="9" id="KW-0560">Oxidoreductase</keyword>
<keyword evidence="10" id="KW-0443">Lipid metabolism</keyword>
<dbReference type="GO" id="GO:0050661">
    <property type="term" value="F:NADP binding"/>
    <property type="evidence" value="ECO:0007669"/>
    <property type="project" value="InterPro"/>
</dbReference>
<evidence type="ECO:0000313" key="14">
    <source>
        <dbReference type="Proteomes" id="UP000557566"/>
    </source>
</evidence>
<evidence type="ECO:0000259" key="12">
    <source>
        <dbReference type="Pfam" id="PF00135"/>
    </source>
</evidence>
<dbReference type="EMBL" id="JAAVMX010000008">
    <property type="protein sequence ID" value="KAF4505602.1"/>
    <property type="molecule type" value="Genomic_DNA"/>
</dbReference>
<dbReference type="InterPro" id="IPR051209">
    <property type="entry name" value="FAD-bind_Monooxygenase_sf"/>
</dbReference>
<dbReference type="PROSITE" id="PS00122">
    <property type="entry name" value="CARBOXYLESTERASE_B_1"/>
    <property type="match status" value="1"/>
</dbReference>
<evidence type="ECO:0000256" key="7">
    <source>
        <dbReference type="ARBA" id="ARBA00022801"/>
    </source>
</evidence>
<comment type="similarity">
    <text evidence="2">Belongs to the type-B carboxylesterase/lipase family.</text>
</comment>
<name>A0A8H4LV30_9HYPO</name>
<evidence type="ECO:0000313" key="13">
    <source>
        <dbReference type="EMBL" id="KAF4505602.1"/>
    </source>
</evidence>
<dbReference type="GO" id="GO:0004499">
    <property type="term" value="F:N,N-dimethylaniline monooxygenase activity"/>
    <property type="evidence" value="ECO:0007669"/>
    <property type="project" value="InterPro"/>
</dbReference>
<dbReference type="InterPro" id="IPR036188">
    <property type="entry name" value="FAD/NAD-bd_sf"/>
</dbReference>
<keyword evidence="14" id="KW-1185">Reference proteome</keyword>
<dbReference type="FunFam" id="3.40.50.1820:FF:000213">
    <property type="entry name" value="Carboxylic ester hydrolase"/>
    <property type="match status" value="1"/>
</dbReference>
<protein>
    <recommendedName>
        <fullName evidence="12">Carboxylesterase type B domain-containing protein</fullName>
    </recommendedName>
</protein>
<feature type="domain" description="Carboxylesterase type B" evidence="12">
    <location>
        <begin position="507"/>
        <end position="1004"/>
    </location>
</feature>
<gene>
    <name evidence="13" type="ORF">G6O67_007533</name>
</gene>
<dbReference type="InterPro" id="IPR029058">
    <property type="entry name" value="AB_hydrolase_fold"/>
</dbReference>
<dbReference type="GO" id="GO:0016787">
    <property type="term" value="F:hydrolase activity"/>
    <property type="evidence" value="ECO:0007669"/>
    <property type="project" value="UniProtKB-KW"/>
</dbReference>
<sequence length="1037" mass="114270">MVGKGIKPTSYSRVACIGSGISAIAVGATLKRWYGFGDVRFFERHDNLGGTWFINQYPGCACDVPSLLYSYSFEPNSSWTHTLANKDELWAYLKGVADKYDLSSKMTFRATVQRCEWIEESSRWWVHVLDGRTGDVFVHECQFLFGGAGQLTEPRSPEEPGLHKFGGAVIHACRWPADADLAGKNVAVIGNGCTGTQLVPAIAGRTKHLTQFVRSKHWVLPPFEIPHLETVEFLCKWIPGFLFLLRLAAFLLCENNIRGLYMTEPGAAYRAGRRNTAETYMRKTAPGKYLDMLIPDYEFGCKRRIFDSGYLEALHRPNVTLTNDPIVEFVEDGIRTGSGVTKADVIVLANGYATNTFLPGVTLVGRGGVTADKHWASLGGPGAYNTTSMSGFPNLFVILGPNTGSGHTSAFMAVENAVNFALRIMKPVLDGRADAVDVKYEAEQAYVKDIQDKSSETVFFSGCNSWYTQTKDGAKPRNAMVYPYSQGHFWYTCLLPKFQDFDYTASVELDSATLLGSSSDGVESFHGIPYAEPPVGPLRLKPPQRHSGRIKHDVGGKTPACPQMTMSRASAALVFKAAPAIAGLPFWNTVQGQEDCLTVSVQRPAKTRPGAGLPVLFWIHGGFYEVGGGNAYDARHLLGTAVGDGLPFIYVAVNYRLGGFGFMPGAEILADGSANLGLLDQRMALEWVADNIHRFGGDPDRVTVWGESAGAYSVLNQMALYDGDATYKSKPLFRGAILNSGSILSADPVDCPKGQAVYDAVVRTAGCHGHINTLSCLRGVDYATYLNATSSVPGFLSYTASALSYLPRPDGRVLTASVEELVESGRYHAVPMLISDQEDEGTLFSVFQQSIKTDDDLVNYLAELYFHNADKERLRELVEAYPGNRQGSPFRTGSSDVLYPYFKRVAALIGDYTFTLARRKFLELATRANPGTPAWSCRSSSFHGTPVVGTFHTSDLAQLFYDTSPTPATLHWRRYYNNFLHTLDPNKGGKGCPRWPLWKADRTLLWFKTNSTIGFLRDDFRSEAFEIWSSMWNTLRQ</sequence>
<dbReference type="Pfam" id="PF00743">
    <property type="entry name" value="FMO-like"/>
    <property type="match status" value="1"/>
</dbReference>
<keyword evidence="6" id="KW-0732">Signal</keyword>
<dbReference type="Pfam" id="PF00135">
    <property type="entry name" value="COesterase"/>
    <property type="match status" value="1"/>
</dbReference>
<dbReference type="InterPro" id="IPR020946">
    <property type="entry name" value="Flavin_mOase-like"/>
</dbReference>
<dbReference type="InterPro" id="IPR002018">
    <property type="entry name" value="CarbesteraseB"/>
</dbReference>
<evidence type="ECO:0000256" key="1">
    <source>
        <dbReference type="ARBA" id="ARBA00004613"/>
    </source>
</evidence>
<keyword evidence="5" id="KW-0285">Flavoprotein</keyword>
<dbReference type="GO" id="GO:0006629">
    <property type="term" value="P:lipid metabolic process"/>
    <property type="evidence" value="ECO:0007669"/>
    <property type="project" value="UniProtKB-KW"/>
</dbReference>